<name>A0A090FXA2_MESPL</name>
<proteinExistence type="predicted"/>
<dbReference type="AlphaFoldDB" id="A0A090FXA2"/>
<dbReference type="EMBL" id="CCNE01000006">
    <property type="protein sequence ID" value="CDX51818.1"/>
    <property type="molecule type" value="Genomic_DNA"/>
</dbReference>
<dbReference type="Proteomes" id="UP000046122">
    <property type="component" value="Unassembled WGS sequence"/>
</dbReference>
<accession>A0A090FXA2</accession>
<sequence>MACMPSHLRSANRQVMIICPSVPMSKSRPCRSSLGLHGGPEPAAVRFKAAFRAAGRPDRSGLDMAGPRLARGLKEALLGRKPSMLVSVRPDPEAPVIPPVLLVRARGRAGTEPVLASRS</sequence>
<evidence type="ECO:0000313" key="1">
    <source>
        <dbReference type="EMBL" id="CDX51818.1"/>
    </source>
</evidence>
<reference evidence="1 2" key="1">
    <citation type="submission" date="2014-08" db="EMBL/GenBank/DDBJ databases">
        <authorList>
            <person name="Moulin Lionel"/>
        </authorList>
    </citation>
    <scope>NUCLEOTIDE SEQUENCE [LARGE SCALE GENOMIC DNA]</scope>
</reference>
<gene>
    <name evidence="1" type="ORF">MPL3365_140062</name>
</gene>
<organism evidence="1 2">
    <name type="scientific">Mesorhizobium plurifarium</name>
    <dbReference type="NCBI Taxonomy" id="69974"/>
    <lineage>
        <taxon>Bacteria</taxon>
        <taxon>Pseudomonadati</taxon>
        <taxon>Pseudomonadota</taxon>
        <taxon>Alphaproteobacteria</taxon>
        <taxon>Hyphomicrobiales</taxon>
        <taxon>Phyllobacteriaceae</taxon>
        <taxon>Mesorhizobium</taxon>
    </lineage>
</organism>
<evidence type="ECO:0000313" key="2">
    <source>
        <dbReference type="Proteomes" id="UP000046122"/>
    </source>
</evidence>
<protein>
    <submittedName>
        <fullName evidence="1">Uncharacterized protein</fullName>
    </submittedName>
</protein>